<reference evidence="10 11" key="1">
    <citation type="journal article" date="2010" name="Int. J. Syst. Evol. Microbiol.">
        <title>Thiohalobacter thiocyanaticus gen. nov., sp. nov., a moderately halophilic, sulfur-oxidizing gammaproteobacterium from hypersaline lakes, that utilizes thiocyanate.</title>
        <authorList>
            <person name="Sorokin D.Y."/>
            <person name="Kovaleva O.L."/>
            <person name="Tourova T.P."/>
            <person name="Muyzer G."/>
        </authorList>
    </citation>
    <scope>NUCLEOTIDE SEQUENCE [LARGE SCALE GENOMIC DNA]</scope>
    <source>
        <strain evidence="10 11">Hrh1</strain>
    </source>
</reference>
<keyword evidence="3 8" id="KW-0436">Ligase</keyword>
<dbReference type="Pfam" id="PF02938">
    <property type="entry name" value="GAD"/>
    <property type="match status" value="1"/>
</dbReference>
<keyword evidence="6 8" id="KW-0648">Protein biosynthesis</keyword>
<evidence type="ECO:0000256" key="8">
    <source>
        <dbReference type="HAMAP-Rule" id="MF_00044"/>
    </source>
</evidence>
<evidence type="ECO:0000256" key="7">
    <source>
        <dbReference type="ARBA" id="ARBA00023146"/>
    </source>
</evidence>
<dbReference type="SUPFAM" id="SSF55261">
    <property type="entry name" value="GAD domain-like"/>
    <property type="match status" value="1"/>
</dbReference>
<dbReference type="CDD" id="cd04317">
    <property type="entry name" value="EcAspRS_like_N"/>
    <property type="match status" value="1"/>
</dbReference>
<comment type="subcellular location">
    <subcellularLocation>
        <location evidence="8">Cytoplasm</location>
    </subcellularLocation>
</comment>
<dbReference type="InterPro" id="IPR012340">
    <property type="entry name" value="NA-bd_OB-fold"/>
</dbReference>
<organism evidence="10 11">
    <name type="scientific">Thiohalobacter thiocyanaticus</name>
    <dbReference type="NCBI Taxonomy" id="585455"/>
    <lineage>
        <taxon>Bacteria</taxon>
        <taxon>Pseudomonadati</taxon>
        <taxon>Pseudomonadota</taxon>
        <taxon>Gammaproteobacteria</taxon>
        <taxon>Thiohalobacterales</taxon>
        <taxon>Thiohalobacteraceae</taxon>
        <taxon>Thiohalobacter</taxon>
    </lineage>
</organism>
<feature type="binding site" evidence="8">
    <location>
        <position position="484"/>
    </location>
    <ligand>
        <name>ATP</name>
        <dbReference type="ChEBI" id="CHEBI:30616"/>
    </ligand>
</feature>
<dbReference type="AlphaFoldDB" id="A0A426QLD3"/>
<dbReference type="GO" id="GO:0005524">
    <property type="term" value="F:ATP binding"/>
    <property type="evidence" value="ECO:0007669"/>
    <property type="project" value="UniProtKB-UniRule"/>
</dbReference>
<dbReference type="PRINTS" id="PR01042">
    <property type="entry name" value="TRNASYNTHASP"/>
</dbReference>
<comment type="function">
    <text evidence="8">Aspartyl-tRNA synthetase with relaxed tRNA specificity since it is able to aspartylate not only its cognate tRNA(Asp) but also tRNA(Asn). Reaction proceeds in two steps: L-aspartate is first activated by ATP to form Asp-AMP and then transferred to the acceptor end of tRNA(Asp/Asn).</text>
</comment>
<feature type="binding site" evidence="8">
    <location>
        <begin position="536"/>
        <end position="539"/>
    </location>
    <ligand>
        <name>ATP</name>
        <dbReference type="ChEBI" id="CHEBI:30616"/>
    </ligand>
</feature>
<evidence type="ECO:0000256" key="3">
    <source>
        <dbReference type="ARBA" id="ARBA00022598"/>
    </source>
</evidence>
<dbReference type="GO" id="GO:0005737">
    <property type="term" value="C:cytoplasm"/>
    <property type="evidence" value="ECO:0007669"/>
    <property type="project" value="UniProtKB-SubCell"/>
</dbReference>
<feature type="region of interest" description="Aspartate" evidence="8">
    <location>
        <begin position="196"/>
        <end position="199"/>
    </location>
</feature>
<dbReference type="GO" id="GO:0004815">
    <property type="term" value="F:aspartate-tRNA ligase activity"/>
    <property type="evidence" value="ECO:0007669"/>
    <property type="project" value="UniProtKB-UniRule"/>
</dbReference>
<dbReference type="InterPro" id="IPR004115">
    <property type="entry name" value="GAD-like_sf"/>
</dbReference>
<keyword evidence="11" id="KW-1185">Reference proteome</keyword>
<dbReference type="Gene3D" id="2.40.50.140">
    <property type="entry name" value="Nucleic acid-binding proteins"/>
    <property type="match status" value="1"/>
</dbReference>
<dbReference type="GO" id="GO:0006422">
    <property type="term" value="P:aspartyl-tRNA aminoacylation"/>
    <property type="evidence" value="ECO:0007669"/>
    <property type="project" value="UniProtKB-UniRule"/>
</dbReference>
<dbReference type="RefSeq" id="WP_125182451.1">
    <property type="nucleotide sequence ID" value="NZ_QZMU01000001.1"/>
</dbReference>
<dbReference type="EC" id="6.1.1.23" evidence="8"/>
<dbReference type="Proteomes" id="UP000287798">
    <property type="component" value="Unassembled WGS sequence"/>
</dbReference>
<evidence type="ECO:0000256" key="1">
    <source>
        <dbReference type="ARBA" id="ARBA00006303"/>
    </source>
</evidence>
<protein>
    <recommendedName>
        <fullName evidence="8">Aspartate--tRNA(Asp/Asn) ligase</fullName>
        <ecNumber evidence="8">6.1.1.23</ecNumber>
    </recommendedName>
    <alternativeName>
        <fullName evidence="8">Aspartyl-tRNA synthetase</fullName>
        <shortName evidence="8">AspRS</shortName>
    </alternativeName>
    <alternativeName>
        <fullName evidence="8">Non-discriminating aspartyl-tRNA synthetase</fullName>
        <shortName evidence="8">ND-AspRS</shortName>
    </alternativeName>
</protein>
<dbReference type="Gene3D" id="3.30.930.10">
    <property type="entry name" value="Bira Bifunctional Protein, Domain 2"/>
    <property type="match status" value="1"/>
</dbReference>
<dbReference type="Pfam" id="PF01336">
    <property type="entry name" value="tRNA_anti-codon"/>
    <property type="match status" value="1"/>
</dbReference>
<feature type="site" description="Important for tRNA non-discrimination" evidence="8">
    <location>
        <position position="30"/>
    </location>
</feature>
<feature type="binding site" evidence="8">
    <location>
        <begin position="218"/>
        <end position="220"/>
    </location>
    <ligand>
        <name>ATP</name>
        <dbReference type="ChEBI" id="CHEBI:30616"/>
    </ligand>
</feature>
<dbReference type="CDD" id="cd00777">
    <property type="entry name" value="AspRS_core"/>
    <property type="match status" value="1"/>
</dbReference>
<dbReference type="EMBL" id="QZMU01000001">
    <property type="protein sequence ID" value="RRQ22560.1"/>
    <property type="molecule type" value="Genomic_DNA"/>
</dbReference>
<gene>
    <name evidence="8 10" type="primary">aspS</name>
    <name evidence="10" type="ORF">D6C00_11850</name>
</gene>
<feature type="binding site" evidence="8">
    <location>
        <position position="218"/>
    </location>
    <ligand>
        <name>L-aspartate</name>
        <dbReference type="ChEBI" id="CHEBI:29991"/>
    </ligand>
</feature>
<comment type="subunit">
    <text evidence="8">Homodimer.</text>
</comment>
<evidence type="ECO:0000313" key="10">
    <source>
        <dbReference type="EMBL" id="RRQ22560.1"/>
    </source>
</evidence>
<keyword evidence="4 8" id="KW-0547">Nucleotide-binding</keyword>
<dbReference type="InterPro" id="IPR006195">
    <property type="entry name" value="aa-tRNA-synth_II"/>
</dbReference>
<dbReference type="NCBIfam" id="NF001750">
    <property type="entry name" value="PRK00476.1"/>
    <property type="match status" value="1"/>
</dbReference>
<evidence type="ECO:0000256" key="2">
    <source>
        <dbReference type="ARBA" id="ARBA00022490"/>
    </source>
</evidence>
<dbReference type="GO" id="GO:0003676">
    <property type="term" value="F:nucleic acid binding"/>
    <property type="evidence" value="ECO:0007669"/>
    <property type="project" value="InterPro"/>
</dbReference>
<feature type="binding site" evidence="8">
    <location>
        <position position="450"/>
    </location>
    <ligand>
        <name>L-aspartate</name>
        <dbReference type="ChEBI" id="CHEBI:29991"/>
    </ligand>
</feature>
<dbReference type="HAMAP" id="MF_00044">
    <property type="entry name" value="Asp_tRNA_synth_type1"/>
    <property type="match status" value="1"/>
</dbReference>
<name>A0A426QLD3_9GAMM</name>
<dbReference type="InterPro" id="IPR045864">
    <property type="entry name" value="aa-tRNA-synth_II/BPL/LPL"/>
</dbReference>
<comment type="similarity">
    <text evidence="1 8">Belongs to the class-II aminoacyl-tRNA synthetase family. Type 1 subfamily.</text>
</comment>
<evidence type="ECO:0000256" key="4">
    <source>
        <dbReference type="ARBA" id="ARBA00022741"/>
    </source>
</evidence>
<feature type="site" description="Important for tRNA non-discrimination" evidence="8">
    <location>
        <position position="81"/>
    </location>
</feature>
<dbReference type="InterPro" id="IPR004365">
    <property type="entry name" value="NA-bd_OB_tRNA"/>
</dbReference>
<dbReference type="InterPro" id="IPR029351">
    <property type="entry name" value="GAD_dom"/>
</dbReference>
<dbReference type="GO" id="GO:0050560">
    <property type="term" value="F:aspartate-tRNA(Asn) ligase activity"/>
    <property type="evidence" value="ECO:0007669"/>
    <property type="project" value="UniProtKB-EC"/>
</dbReference>
<keyword evidence="5 8" id="KW-0067">ATP-binding</keyword>
<dbReference type="OrthoDB" id="9802326at2"/>
<feature type="binding site" evidence="8">
    <location>
        <position position="227"/>
    </location>
    <ligand>
        <name>ATP</name>
        <dbReference type="ChEBI" id="CHEBI:30616"/>
    </ligand>
</feature>
<feature type="binding site" evidence="8">
    <location>
        <position position="491"/>
    </location>
    <ligand>
        <name>L-aspartate</name>
        <dbReference type="ChEBI" id="CHEBI:29991"/>
    </ligand>
</feature>
<feature type="binding site" evidence="8">
    <location>
        <position position="172"/>
    </location>
    <ligand>
        <name>L-aspartate</name>
        <dbReference type="ChEBI" id="CHEBI:29991"/>
    </ligand>
</feature>
<dbReference type="InterPro" id="IPR047090">
    <property type="entry name" value="AspRS_core"/>
</dbReference>
<accession>A0A426QLD3</accession>
<dbReference type="InterPro" id="IPR004364">
    <property type="entry name" value="Aa-tRNA-synt_II"/>
</dbReference>
<dbReference type="InterPro" id="IPR004524">
    <property type="entry name" value="Asp-tRNA-ligase_1"/>
</dbReference>
<feature type="domain" description="Aminoacyl-transfer RNA synthetases class-II family profile" evidence="9">
    <location>
        <begin position="139"/>
        <end position="557"/>
    </location>
</feature>
<dbReference type="NCBIfam" id="TIGR00459">
    <property type="entry name" value="aspS_bact"/>
    <property type="match status" value="1"/>
</dbReference>
<dbReference type="InterPro" id="IPR047089">
    <property type="entry name" value="Asp-tRNA-ligase_1_N"/>
</dbReference>
<dbReference type="SUPFAM" id="SSF55681">
    <property type="entry name" value="Class II aaRS and biotin synthetases"/>
    <property type="match status" value="1"/>
</dbReference>
<evidence type="ECO:0000256" key="6">
    <source>
        <dbReference type="ARBA" id="ARBA00022917"/>
    </source>
</evidence>
<dbReference type="SUPFAM" id="SSF50249">
    <property type="entry name" value="Nucleic acid-binding proteins"/>
    <property type="match status" value="1"/>
</dbReference>
<dbReference type="InterPro" id="IPR002312">
    <property type="entry name" value="Asp/Asn-tRNA-synth_IIb"/>
</dbReference>
<keyword evidence="2 8" id="KW-0963">Cytoplasm</keyword>
<evidence type="ECO:0000256" key="5">
    <source>
        <dbReference type="ARBA" id="ARBA00022840"/>
    </source>
</evidence>
<dbReference type="Gene3D" id="3.30.1360.30">
    <property type="entry name" value="GAD-like domain"/>
    <property type="match status" value="1"/>
</dbReference>
<evidence type="ECO:0000259" key="9">
    <source>
        <dbReference type="PROSITE" id="PS50862"/>
    </source>
</evidence>
<sequence length="599" mass="67946">MRSHMCGELNEAHIDQEIRLCGWVHRRRDHGGVIFIDLRDRSGITQVVFDPDTPDSFQVAEKVRGEYVLQLAGRVRRRPEGTENPDMPTGRIEVLGQTLTILNAAETPPFQVDEDEISEELRLRYRYIDLRRPEMFERLRLRSEITRRLRYFLDEQGFLDVETPMLTKTTPEGARDYLVPSRTHPGHFFALPQSPQLFKQLLMMSGIDRYYQIVRCFRDEDLRADRQPEFTQLDIETSFHDEDDIMGLMEAMIRELFAQVLEVALPDPFPRMTYAEAIRRFGSDKPDLRIPLELVDVADLMNEVEFKVFAGPASDPMGRVAALRLPQGGALTRKEIDDYTKFVGRYGARGLAYIKVNDLAQGREGLQSPILKFLPDSAVQGILERTGAENGDLIFFGADKATVVNEALGALRVRLGHDRGLLEHGWRPLWVVDFPMFEWDEKEGRWFSLHHPFTSPKEEHLELLESDPGNCHSRAYDMVLNGTELGGGSMRIYRPQVQADVLRILGVSDEEAREKFGFLLDALKYGCPPHGGLAFGLDRLVMLMTGSPSIRDVMAFPKTQTASCPLTQAPGPAGERQLRELGIRLRKPPAAETGGEAAE</sequence>
<proteinExistence type="inferred from homology"/>
<evidence type="ECO:0000313" key="11">
    <source>
        <dbReference type="Proteomes" id="UP000287798"/>
    </source>
</evidence>
<dbReference type="PANTHER" id="PTHR22594:SF5">
    <property type="entry name" value="ASPARTATE--TRNA LIGASE, MITOCHONDRIAL"/>
    <property type="match status" value="1"/>
</dbReference>
<dbReference type="PROSITE" id="PS50862">
    <property type="entry name" value="AA_TRNA_LIGASE_II"/>
    <property type="match status" value="1"/>
</dbReference>
<dbReference type="Pfam" id="PF00152">
    <property type="entry name" value="tRNA-synt_2"/>
    <property type="match status" value="1"/>
</dbReference>
<comment type="catalytic activity">
    <reaction evidence="8">
        <text>tRNA(Asx) + L-aspartate + ATP = L-aspartyl-tRNA(Asx) + AMP + diphosphate</text>
        <dbReference type="Rhea" id="RHEA:18349"/>
        <dbReference type="Rhea" id="RHEA-COMP:9710"/>
        <dbReference type="Rhea" id="RHEA-COMP:9711"/>
        <dbReference type="ChEBI" id="CHEBI:29991"/>
        <dbReference type="ChEBI" id="CHEBI:30616"/>
        <dbReference type="ChEBI" id="CHEBI:33019"/>
        <dbReference type="ChEBI" id="CHEBI:78442"/>
        <dbReference type="ChEBI" id="CHEBI:78516"/>
        <dbReference type="ChEBI" id="CHEBI:456215"/>
        <dbReference type="EC" id="6.1.1.23"/>
    </reaction>
</comment>
<keyword evidence="7 8" id="KW-0030">Aminoacyl-tRNA synthetase</keyword>
<dbReference type="PANTHER" id="PTHR22594">
    <property type="entry name" value="ASPARTYL/LYSYL-TRNA SYNTHETASE"/>
    <property type="match status" value="1"/>
</dbReference>
<comment type="caution">
    <text evidence="10">The sequence shown here is derived from an EMBL/GenBank/DDBJ whole genome shotgun (WGS) entry which is preliminary data.</text>
</comment>